<evidence type="ECO:0000256" key="6">
    <source>
        <dbReference type="ARBA" id="ARBA00022989"/>
    </source>
</evidence>
<evidence type="ECO:0000259" key="10">
    <source>
        <dbReference type="Pfam" id="PF02355"/>
    </source>
</evidence>
<dbReference type="Gene3D" id="1.20.1640.10">
    <property type="entry name" value="Multidrug efflux transporter AcrB transmembrane domain"/>
    <property type="match status" value="1"/>
</dbReference>
<evidence type="ECO:0000313" key="11">
    <source>
        <dbReference type="EMBL" id="PIP56333.1"/>
    </source>
</evidence>
<accession>A0A2H0BF85</accession>
<dbReference type="HAMAP" id="MF_01464_B">
    <property type="entry name" value="SecF_B"/>
    <property type="match status" value="1"/>
</dbReference>
<evidence type="ECO:0000256" key="4">
    <source>
        <dbReference type="ARBA" id="ARBA00022692"/>
    </source>
</evidence>
<dbReference type="EMBL" id="PCSU01000062">
    <property type="protein sequence ID" value="PIP56333.1"/>
    <property type="molecule type" value="Genomic_DNA"/>
</dbReference>
<dbReference type="Proteomes" id="UP000228495">
    <property type="component" value="Unassembled WGS sequence"/>
</dbReference>
<dbReference type="GO" id="GO:0006605">
    <property type="term" value="P:protein targeting"/>
    <property type="evidence" value="ECO:0007669"/>
    <property type="project" value="UniProtKB-UniRule"/>
</dbReference>
<dbReference type="NCBIfam" id="TIGR00966">
    <property type="entry name" value="transloc_SecF"/>
    <property type="match status" value="1"/>
</dbReference>
<comment type="function">
    <text evidence="9">Part of the Sec protein translocase complex. Interacts with the SecYEG preprotein conducting channel. SecDF uses the proton motive force (PMF) to complete protein translocation after the ATP-dependent function of SecA.</text>
</comment>
<evidence type="ECO:0000256" key="8">
    <source>
        <dbReference type="ARBA" id="ARBA00023136"/>
    </source>
</evidence>
<evidence type="ECO:0000313" key="12">
    <source>
        <dbReference type="Proteomes" id="UP000228495"/>
    </source>
</evidence>
<keyword evidence="4 9" id="KW-0812">Transmembrane</keyword>
<dbReference type="Pfam" id="PF07549">
    <property type="entry name" value="Sec_GG"/>
    <property type="match status" value="1"/>
</dbReference>
<feature type="transmembrane region" description="Helical" evidence="9">
    <location>
        <begin position="177"/>
        <end position="198"/>
    </location>
</feature>
<reference evidence="11 12" key="1">
    <citation type="submission" date="2017-09" db="EMBL/GenBank/DDBJ databases">
        <title>Depth-based differentiation of microbial function through sediment-hosted aquifers and enrichment of novel symbionts in the deep terrestrial subsurface.</title>
        <authorList>
            <person name="Probst A.J."/>
            <person name="Ladd B."/>
            <person name="Jarett J.K."/>
            <person name="Geller-Mcgrath D.E."/>
            <person name="Sieber C.M."/>
            <person name="Emerson J.B."/>
            <person name="Anantharaman K."/>
            <person name="Thomas B.C."/>
            <person name="Malmstrom R."/>
            <person name="Stieglmeier M."/>
            <person name="Klingl A."/>
            <person name="Woyke T."/>
            <person name="Ryan C.M."/>
            <person name="Banfield J.F."/>
        </authorList>
    </citation>
    <scope>NUCLEOTIDE SEQUENCE [LARGE SCALE GENOMIC DNA]</scope>
    <source>
        <strain evidence="11">CG22_combo_CG10-13_8_21_14_all_39_12</strain>
    </source>
</reference>
<dbReference type="InterPro" id="IPR005665">
    <property type="entry name" value="SecF_bac"/>
</dbReference>
<name>A0A2H0BF85_UNCKA</name>
<comment type="similarity">
    <text evidence="9">Belongs to the SecD/SecF family. SecF subfamily.</text>
</comment>
<comment type="subcellular location">
    <subcellularLocation>
        <location evidence="1 9">Cell membrane</location>
        <topology evidence="1 9">Multi-pass membrane protein</topology>
    </subcellularLocation>
</comment>
<dbReference type="Pfam" id="PF02355">
    <property type="entry name" value="SecD_SecF_C"/>
    <property type="match status" value="1"/>
</dbReference>
<dbReference type="PRINTS" id="PR01755">
    <property type="entry name" value="SECFTRNLCASE"/>
</dbReference>
<feature type="transmembrane region" description="Helical" evidence="9">
    <location>
        <begin position="225"/>
        <end position="246"/>
    </location>
</feature>
<organism evidence="11 12">
    <name type="scientific">candidate division WWE3 bacterium CG22_combo_CG10-13_8_21_14_all_39_12</name>
    <dbReference type="NCBI Taxonomy" id="1975094"/>
    <lineage>
        <taxon>Bacteria</taxon>
        <taxon>Katanobacteria</taxon>
    </lineage>
</organism>
<comment type="caution">
    <text evidence="11">The sequence shown here is derived from an EMBL/GenBank/DDBJ whole genome shotgun (WGS) entry which is preliminary data.</text>
</comment>
<evidence type="ECO:0000256" key="7">
    <source>
        <dbReference type="ARBA" id="ARBA00023010"/>
    </source>
</evidence>
<dbReference type="GO" id="GO:0065002">
    <property type="term" value="P:intracellular protein transmembrane transport"/>
    <property type="evidence" value="ECO:0007669"/>
    <property type="project" value="UniProtKB-UniRule"/>
</dbReference>
<dbReference type="InterPro" id="IPR022646">
    <property type="entry name" value="SecD/SecF_CS"/>
</dbReference>
<dbReference type="SUPFAM" id="SSF82866">
    <property type="entry name" value="Multidrug efflux transporter AcrB transmembrane domain"/>
    <property type="match status" value="1"/>
</dbReference>
<feature type="transmembrane region" description="Helical" evidence="9">
    <location>
        <begin position="12"/>
        <end position="31"/>
    </location>
</feature>
<evidence type="ECO:0000256" key="9">
    <source>
        <dbReference type="HAMAP-Rule" id="MF_01464"/>
    </source>
</evidence>
<feature type="transmembrane region" description="Helical" evidence="9">
    <location>
        <begin position="252"/>
        <end position="279"/>
    </location>
</feature>
<comment type="subunit">
    <text evidence="9">Forms a complex with SecD. Part of the essential Sec protein translocation apparatus which comprises SecA, SecYEG and auxiliary proteins SecDF. Other proteins may also be involved.</text>
</comment>
<dbReference type="GO" id="GO:0043952">
    <property type="term" value="P:protein transport by the Sec complex"/>
    <property type="evidence" value="ECO:0007669"/>
    <property type="project" value="UniProtKB-UniRule"/>
</dbReference>
<keyword evidence="3 9" id="KW-1003">Cell membrane</keyword>
<evidence type="ECO:0000256" key="2">
    <source>
        <dbReference type="ARBA" id="ARBA00022448"/>
    </source>
</evidence>
<evidence type="ECO:0000256" key="5">
    <source>
        <dbReference type="ARBA" id="ARBA00022927"/>
    </source>
</evidence>
<dbReference type="AlphaFoldDB" id="A0A2H0BF85"/>
<dbReference type="PANTHER" id="PTHR30081">
    <property type="entry name" value="PROTEIN-EXPORT MEMBRANE PROTEIN SEC"/>
    <property type="match status" value="1"/>
</dbReference>
<evidence type="ECO:0000256" key="3">
    <source>
        <dbReference type="ARBA" id="ARBA00022475"/>
    </source>
</evidence>
<feature type="transmembrane region" description="Helical" evidence="9">
    <location>
        <begin position="121"/>
        <end position="138"/>
    </location>
</feature>
<gene>
    <name evidence="9 11" type="primary">secF</name>
    <name evidence="11" type="ORF">COX05_03635</name>
</gene>
<keyword evidence="2 9" id="KW-0813">Transport</keyword>
<dbReference type="InterPro" id="IPR022645">
    <property type="entry name" value="SecD/SecF_bac"/>
</dbReference>
<keyword evidence="5 9" id="KW-0653">Protein transport</keyword>
<keyword evidence="6 9" id="KW-1133">Transmembrane helix</keyword>
<keyword evidence="8 9" id="KW-0472">Membrane</keyword>
<feature type="domain" description="Protein export membrane protein SecD/SecF C-terminal" evidence="10">
    <location>
        <begin position="93"/>
        <end position="281"/>
    </location>
</feature>
<dbReference type="InterPro" id="IPR022813">
    <property type="entry name" value="SecD/SecF_arch_bac"/>
</dbReference>
<dbReference type="GO" id="GO:0015450">
    <property type="term" value="F:protein-transporting ATPase activity"/>
    <property type="evidence" value="ECO:0007669"/>
    <property type="project" value="InterPro"/>
</dbReference>
<feature type="transmembrane region" description="Helical" evidence="9">
    <location>
        <begin position="145"/>
        <end position="171"/>
    </location>
</feature>
<protein>
    <recommendedName>
        <fullName evidence="9">Protein-export membrane protein SecF</fullName>
    </recommendedName>
</protein>
<dbReference type="PANTHER" id="PTHR30081:SF8">
    <property type="entry name" value="PROTEIN TRANSLOCASE SUBUNIT SECF"/>
    <property type="match status" value="1"/>
</dbReference>
<sequence length="290" mass="31810">MINFIKRTNIFLSGFLGTVTIAIVLLAVFGLQPGIDFTGGTIVNVSGVTDRDAFDSSLQALDVTAGSIVESDNGLVVKLEFMEEDVWNSLSTDLKSEFQDYSTESFEAIGPVLGNELIQKMLAAVLVTVVSLLFYIAWRFKDRVFGVAAILALIHDVLVILGAFAVFGKLFNVEVDVLFVTATLTAIAFSVHDTIVLFDRVREVRRRQPKIEYGEAINTAINQTLVRSLSTSLSILFVLISLLVLGGESIRWFVVALLVGTISGAYSSPFIAAPLTVWWHRRVNSKSKKK</sequence>
<keyword evidence="7 9" id="KW-0811">Translocation</keyword>
<dbReference type="InterPro" id="IPR048634">
    <property type="entry name" value="SecD_SecF_C"/>
</dbReference>
<proteinExistence type="inferred from homology"/>
<dbReference type="GO" id="GO:0005886">
    <property type="term" value="C:plasma membrane"/>
    <property type="evidence" value="ECO:0007669"/>
    <property type="project" value="UniProtKB-SubCell"/>
</dbReference>
<evidence type="ECO:0000256" key="1">
    <source>
        <dbReference type="ARBA" id="ARBA00004651"/>
    </source>
</evidence>